<evidence type="ECO:0000256" key="1">
    <source>
        <dbReference type="SAM" id="MobiDB-lite"/>
    </source>
</evidence>
<dbReference type="PANTHER" id="PTHR33050">
    <property type="entry name" value="REVERSE TRANSCRIPTASE DOMAIN-CONTAINING PROTEIN"/>
    <property type="match status" value="1"/>
</dbReference>
<dbReference type="EMBL" id="JABXXO010000007">
    <property type="protein sequence ID" value="KAF7773490.1"/>
    <property type="molecule type" value="Genomic_DNA"/>
</dbReference>
<accession>A0A8H7F210</accession>
<feature type="compositionally biased region" description="Polar residues" evidence="1">
    <location>
        <begin position="340"/>
        <end position="352"/>
    </location>
</feature>
<feature type="compositionally biased region" description="Low complexity" evidence="1">
    <location>
        <begin position="232"/>
        <end position="241"/>
    </location>
</feature>
<name>A0A8H7F210_AGABI</name>
<feature type="compositionally biased region" description="Basic and acidic residues" evidence="1">
    <location>
        <begin position="256"/>
        <end position="273"/>
    </location>
</feature>
<feature type="compositionally biased region" description="Basic and acidic residues" evidence="1">
    <location>
        <begin position="361"/>
        <end position="374"/>
    </location>
</feature>
<evidence type="ECO:0000313" key="2">
    <source>
        <dbReference type="EMBL" id="KAF7773490.1"/>
    </source>
</evidence>
<dbReference type="Proteomes" id="UP000629468">
    <property type="component" value="Unassembled WGS sequence"/>
</dbReference>
<gene>
    <name evidence="2" type="ORF">Agabi119p4_5657</name>
</gene>
<evidence type="ECO:0008006" key="4">
    <source>
        <dbReference type="Google" id="ProtNLM"/>
    </source>
</evidence>
<proteinExistence type="predicted"/>
<dbReference type="AlphaFoldDB" id="A0A8H7F210"/>
<protein>
    <recommendedName>
        <fullName evidence="4">Reverse transcriptase domain-containing protein</fullName>
    </recommendedName>
</protein>
<organism evidence="2 3">
    <name type="scientific">Agaricus bisporus var. burnettii</name>
    <dbReference type="NCBI Taxonomy" id="192524"/>
    <lineage>
        <taxon>Eukaryota</taxon>
        <taxon>Fungi</taxon>
        <taxon>Dikarya</taxon>
        <taxon>Basidiomycota</taxon>
        <taxon>Agaricomycotina</taxon>
        <taxon>Agaricomycetes</taxon>
        <taxon>Agaricomycetidae</taxon>
        <taxon>Agaricales</taxon>
        <taxon>Agaricineae</taxon>
        <taxon>Agaricaceae</taxon>
        <taxon>Agaricus</taxon>
    </lineage>
</organism>
<dbReference type="InterPro" id="IPR043502">
    <property type="entry name" value="DNA/RNA_pol_sf"/>
</dbReference>
<feature type="compositionally biased region" description="Polar residues" evidence="1">
    <location>
        <begin position="195"/>
        <end position="222"/>
    </location>
</feature>
<sequence>MSRKPSQQKRREPKEKEEKRDLASRLMSPRQLPLLQRLDILLEEASMMEDERNLTPCAENILPETLREPKPSLLERLTSKRELSATEKNRSYKDISLKSQTKGKELKKDTTRLRGQKESYLSKSWAEGMNKEEVAETLSLVKRTGLELLRKVEMLEGQVNEQESESGRKTYHGSPAPNTLRAVSPRVWSKHEPCSGSTERTSTLSQSQPREPQTDQLVSQRASGRIYSVEGPSTLTPSTPVSTLLNLCQRALEGWDHSRSEQRVSRHPNESKRQRSGSPPGMRLPKRPRLRSPTEALNSETMGEPFGSCSTLLQPCSTIGSSSMIRLSEEASEGGRHCLSPTTSHSSTSILRTSCPLEPKSNLEGEKDSDEKEGNRYVEASMGRGAPIKIADSNIPVESVETPGMDEMSVLRESQGMITRPRFLRFNCWNIEGKSLPRVVTWTLSAEPLPKTPILSPSHPISILLKQHPNLFPIVTPINVKAFCLYLERHPNRAFCESVCEGLEKGFWPWAKVDVEGYPLTHDEVREPEKEFEKREFIRRQRDLEISKGRFTRSFGKKLLPGMYSMPTFAVPKEGSAKFRLVTDQSAGKFPVNGMQTPHEHAFPMDNMTQLGDRILRAHNQLQSGEHLVLFKSDVAEAYRLIPMSPVWQTRQINTVDGERFVDHNNVFGGKRSGDTFIAFMSLVLWAAETVWHIPGLCNYIDDVFTAVSSRQWRKYEPYNTVYPEFQTCLLECWDAIGIPHKKEKQLFGSSLTIIGIHVDAKNLTLSLAPERRADLLEELDRFIVRKKKGEQQKRFTLQSFLQLAGWLSWSFNVYPYLRPCLCNIYHKIGGLKRKDALVYTNRAISRELEWAERHIQNADYGTMFLEELQWPLDSADYTIFCDASGTGLGFWYPELNVGYTAYSPPNIPRNIYFGEGLCIAAALDDVRKRRSNCRVVVYTDNEASFRIFSSFHAVPQYNPILLFSAGLMMKYKLRVRVVWMPGKKNRVADALSRHNRDRAVSFAPGLLIHDFTPPYDAWAASALPWAVLQ</sequence>
<feature type="region of interest" description="Disordered" evidence="1">
    <location>
        <begin position="332"/>
        <end position="374"/>
    </location>
</feature>
<reference evidence="2 3" key="1">
    <citation type="journal article" name="Sci. Rep.">
        <title>Telomere-to-telomere assembled and centromere annotated genomes of the two main subspecies of the button mushroom Agaricus bisporus reveal especially polymorphic chromosome ends.</title>
        <authorList>
            <person name="Sonnenberg A.S.M."/>
            <person name="Sedaghat-Telgerd N."/>
            <person name="Lavrijssen B."/>
            <person name="Ohm R.A."/>
            <person name="Hendrickx P.M."/>
            <person name="Scholtmeijer K."/>
            <person name="Baars J.J.P."/>
            <person name="van Peer A."/>
        </authorList>
    </citation>
    <scope>NUCLEOTIDE SEQUENCE [LARGE SCALE GENOMIC DNA]</scope>
    <source>
        <strain evidence="2 3">H119_p4</strain>
    </source>
</reference>
<dbReference type="SUPFAM" id="SSF56672">
    <property type="entry name" value="DNA/RNA polymerases"/>
    <property type="match status" value="1"/>
</dbReference>
<feature type="compositionally biased region" description="Basic and acidic residues" evidence="1">
    <location>
        <begin position="9"/>
        <end position="23"/>
    </location>
</feature>
<feature type="region of interest" description="Disordered" evidence="1">
    <location>
        <begin position="256"/>
        <end position="290"/>
    </location>
</feature>
<feature type="region of interest" description="Disordered" evidence="1">
    <location>
        <begin position="1"/>
        <end position="29"/>
    </location>
</feature>
<dbReference type="PANTHER" id="PTHR33050:SF7">
    <property type="entry name" value="RIBONUCLEASE H"/>
    <property type="match status" value="1"/>
</dbReference>
<comment type="caution">
    <text evidence="2">The sequence shown here is derived from an EMBL/GenBank/DDBJ whole genome shotgun (WGS) entry which is preliminary data.</text>
</comment>
<feature type="region of interest" description="Disordered" evidence="1">
    <location>
        <begin position="158"/>
        <end position="241"/>
    </location>
</feature>
<dbReference type="InterPro" id="IPR052055">
    <property type="entry name" value="Hepadnavirus_pol/RT"/>
</dbReference>
<feature type="region of interest" description="Disordered" evidence="1">
    <location>
        <begin position="82"/>
        <end position="113"/>
    </location>
</feature>
<evidence type="ECO:0000313" key="3">
    <source>
        <dbReference type="Proteomes" id="UP000629468"/>
    </source>
</evidence>